<proteinExistence type="predicted"/>
<keyword evidence="1" id="KW-0472">Membrane</keyword>
<keyword evidence="1" id="KW-1133">Transmembrane helix</keyword>
<accession>A0A5C7AG38</accession>
<keyword evidence="1" id="KW-0812">Transmembrane</keyword>
<protein>
    <recommendedName>
        <fullName evidence="4">DUF2846 domain-containing protein</fullName>
    </recommendedName>
</protein>
<evidence type="ECO:0000256" key="1">
    <source>
        <dbReference type="SAM" id="Phobius"/>
    </source>
</evidence>
<sequence>MAKLIIERTSEWNNGLRDIGIYLDGEKIAVIGNGEIKDFEIKSGEHTLKSKIDWCGSETLTINLSDNEIKKIELSGFKLGKFMLPIAAMISIIFFTFKEKLILHPILLMLLILPFLFYVTYHFTLGRNKYLRLEEK</sequence>
<dbReference type="AlphaFoldDB" id="A0A5C7AG38"/>
<comment type="caution">
    <text evidence="2">The sequence shown here is derived from an EMBL/GenBank/DDBJ whole genome shotgun (WGS) entry which is preliminary data.</text>
</comment>
<evidence type="ECO:0000313" key="2">
    <source>
        <dbReference type="EMBL" id="TXE02272.1"/>
    </source>
</evidence>
<name>A0A5C7AG38_9BACT</name>
<dbReference type="EMBL" id="VORW01000033">
    <property type="protein sequence ID" value="TXE02272.1"/>
    <property type="molecule type" value="Genomic_DNA"/>
</dbReference>
<organism evidence="2 3">
    <name type="scientific">Algoriphagus aquimarinus</name>
    <dbReference type="NCBI Taxonomy" id="237018"/>
    <lineage>
        <taxon>Bacteria</taxon>
        <taxon>Pseudomonadati</taxon>
        <taxon>Bacteroidota</taxon>
        <taxon>Cytophagia</taxon>
        <taxon>Cytophagales</taxon>
        <taxon>Cyclobacteriaceae</taxon>
        <taxon>Algoriphagus</taxon>
    </lineage>
</organism>
<feature type="transmembrane region" description="Helical" evidence="1">
    <location>
        <begin position="103"/>
        <end position="123"/>
    </location>
</feature>
<reference evidence="2 3" key="1">
    <citation type="submission" date="2019-08" db="EMBL/GenBank/DDBJ databases">
        <title>Genomes sequence of Algoriphagus aquimarinus ACAM450.</title>
        <authorList>
            <person name="Bowman J.P."/>
        </authorList>
    </citation>
    <scope>NUCLEOTIDE SEQUENCE [LARGE SCALE GENOMIC DNA]</scope>
    <source>
        <strain evidence="2 3">ACAM 450</strain>
    </source>
</reference>
<gene>
    <name evidence="2" type="ORF">ESV85_21585</name>
</gene>
<dbReference type="RefSeq" id="WP_146921343.1">
    <property type="nucleotide sequence ID" value="NZ_VORW01000033.1"/>
</dbReference>
<feature type="transmembrane region" description="Helical" evidence="1">
    <location>
        <begin position="79"/>
        <end position="97"/>
    </location>
</feature>
<dbReference type="OrthoDB" id="2223488at2"/>
<evidence type="ECO:0008006" key="4">
    <source>
        <dbReference type="Google" id="ProtNLM"/>
    </source>
</evidence>
<dbReference type="Proteomes" id="UP000321935">
    <property type="component" value="Unassembled WGS sequence"/>
</dbReference>
<evidence type="ECO:0000313" key="3">
    <source>
        <dbReference type="Proteomes" id="UP000321935"/>
    </source>
</evidence>